<comment type="caution">
    <text evidence="3">The sequence shown here is derived from an EMBL/GenBank/DDBJ whole genome shotgun (WGS) entry which is preliminary data.</text>
</comment>
<feature type="signal peptide" evidence="2">
    <location>
        <begin position="1"/>
        <end position="18"/>
    </location>
</feature>
<evidence type="ECO:0000313" key="4">
    <source>
        <dbReference type="Proteomes" id="UP001529369"/>
    </source>
</evidence>
<dbReference type="RefSeq" id="WP_290318247.1">
    <property type="nucleotide sequence ID" value="NZ_JAUFPN010000170.1"/>
</dbReference>
<keyword evidence="4" id="KW-1185">Reference proteome</keyword>
<dbReference type="PIRSF" id="PIRSF017082">
    <property type="entry name" value="YflP"/>
    <property type="match status" value="1"/>
</dbReference>
<dbReference type="Proteomes" id="UP001529369">
    <property type="component" value="Unassembled WGS sequence"/>
</dbReference>
<dbReference type="CDD" id="cd07012">
    <property type="entry name" value="PBP2_Bug_TTT"/>
    <property type="match status" value="1"/>
</dbReference>
<dbReference type="InterPro" id="IPR042100">
    <property type="entry name" value="Bug_dom1"/>
</dbReference>
<feature type="chain" id="PRO_5045329666" evidence="2">
    <location>
        <begin position="19"/>
        <end position="318"/>
    </location>
</feature>
<evidence type="ECO:0000256" key="2">
    <source>
        <dbReference type="SAM" id="SignalP"/>
    </source>
</evidence>
<dbReference type="SUPFAM" id="SSF53850">
    <property type="entry name" value="Periplasmic binding protein-like II"/>
    <property type="match status" value="1"/>
</dbReference>
<reference evidence="4" key="1">
    <citation type="journal article" date="2019" name="Int. J. Syst. Evol. Microbiol.">
        <title>The Global Catalogue of Microorganisms (GCM) 10K type strain sequencing project: providing services to taxonomists for standard genome sequencing and annotation.</title>
        <authorList>
            <consortium name="The Broad Institute Genomics Platform"/>
            <consortium name="The Broad Institute Genome Sequencing Center for Infectious Disease"/>
            <person name="Wu L."/>
            <person name="Ma J."/>
        </authorList>
    </citation>
    <scope>NUCLEOTIDE SEQUENCE [LARGE SCALE GENOMIC DNA]</scope>
    <source>
        <strain evidence="4">CECT 7131</strain>
    </source>
</reference>
<evidence type="ECO:0000256" key="1">
    <source>
        <dbReference type="ARBA" id="ARBA00006987"/>
    </source>
</evidence>
<name>A0ABT8A9B6_9PROT</name>
<organism evidence="3 4">
    <name type="scientific">Paeniroseomonas aquatica</name>
    <dbReference type="NCBI Taxonomy" id="373043"/>
    <lineage>
        <taxon>Bacteria</taxon>
        <taxon>Pseudomonadati</taxon>
        <taxon>Pseudomonadota</taxon>
        <taxon>Alphaproteobacteria</taxon>
        <taxon>Acetobacterales</taxon>
        <taxon>Acetobacteraceae</taxon>
        <taxon>Paeniroseomonas</taxon>
    </lineage>
</organism>
<dbReference type="Gene3D" id="3.40.190.150">
    <property type="entry name" value="Bordetella uptake gene, domain 1"/>
    <property type="match status" value="1"/>
</dbReference>
<dbReference type="PANTHER" id="PTHR42928:SF5">
    <property type="entry name" value="BLR1237 PROTEIN"/>
    <property type="match status" value="1"/>
</dbReference>
<dbReference type="InterPro" id="IPR005064">
    <property type="entry name" value="BUG"/>
</dbReference>
<evidence type="ECO:0000313" key="3">
    <source>
        <dbReference type="EMBL" id="MDN3566331.1"/>
    </source>
</evidence>
<accession>A0ABT8A9B6</accession>
<dbReference type="Gene3D" id="3.40.190.10">
    <property type="entry name" value="Periplasmic binding protein-like II"/>
    <property type="match status" value="1"/>
</dbReference>
<dbReference type="EMBL" id="JAUFPN010000170">
    <property type="protein sequence ID" value="MDN3566331.1"/>
    <property type="molecule type" value="Genomic_DNA"/>
</dbReference>
<protein>
    <submittedName>
        <fullName evidence="3">Tripartite tricarboxylate transporter substrate binding protein</fullName>
    </submittedName>
</protein>
<comment type="similarity">
    <text evidence="1">Belongs to the UPF0065 (bug) family.</text>
</comment>
<dbReference type="PANTHER" id="PTHR42928">
    <property type="entry name" value="TRICARBOXYLATE-BINDING PROTEIN"/>
    <property type="match status" value="1"/>
</dbReference>
<proteinExistence type="inferred from homology"/>
<dbReference type="Pfam" id="PF03401">
    <property type="entry name" value="TctC"/>
    <property type="match status" value="1"/>
</dbReference>
<keyword evidence="2" id="KW-0732">Signal</keyword>
<sequence>MIRAALTGLVLLAAPAAAQEYPSRPVTIIVASPAGGGTDFSARLIAEPLAQRLGQPVVVENRAGGNGSIGLLATARARPDGHTLTVGYSGTMTGRPAVEGIADLDPQKDFVPIALLTDTPQVMMVHPSLPVRTLAEFVTYAKARPGQLNYASAGNGSLHHLGTELLKLRTGIDLVHVPYRGTGETVSDLIAGRIQFYMNSPPPVIGFIRDGRLRAIATTGPERHPALPDVPNLRESGIEDMPINVWYALYAPARTPAPVLERLTREVRAVLADGEVRRRAQEAGTFATFAPPEAVAARLGRETAAWFAVVKAAGIRPD</sequence>
<gene>
    <name evidence="3" type="ORF">QWZ14_18320</name>
</gene>